<dbReference type="RefSeq" id="XP_075085781.1">
    <property type="nucleotide sequence ID" value="XM_075229680.1"/>
</dbReference>
<evidence type="ECO:0000313" key="2">
    <source>
        <dbReference type="RefSeq" id="XP_075085781.1"/>
    </source>
</evidence>
<name>A0AC58SLD5_TOBAC</name>
<reference evidence="2" key="2">
    <citation type="submission" date="2025-08" db="UniProtKB">
        <authorList>
            <consortium name="RefSeq"/>
        </authorList>
    </citation>
    <scope>IDENTIFICATION</scope>
    <source>
        <tissue evidence="2">Leaf</tissue>
    </source>
</reference>
<accession>A0AC58SLD5</accession>
<sequence>MASLRIQFSQLGFLQKLHFSRTQLNLSIRKQKTACSLRNGPRKPMWRSRVLSTEAIQAVQSLKLAKSPEKMEEVLKIKLSRLLKADVLDTLTELQRQNEVHLALQVFNFVRNEEWYVPDLSVFNSMIMMLGKNKLIGMAEQLFVDMTKEGLQLDSRTYTEFIGAYFRVDLVEKAMEMYELMKKSGFLPDKLTMSILIRSLQKAQEKELVARVKKECADYIDYPEKFLKEIESTNDRSTRLKIGTGRESESLYYLNSLNPSTSCLVTDHADLIHRRLGHLSLSKLQKMVPSLSTLECESCQLGKHIRASFPRSVENSVEYVFSLVHSDIWGPSRVSSTLGFCYFVSFIDDYSRCTWLFLMKDRLELFSIFQNFCAKIKNQFGVSLSALFAMIMP</sequence>
<reference evidence="1" key="1">
    <citation type="journal article" date="2014" name="Nat. Commun.">
        <title>The tobacco genome sequence and its comparison with those of tomato and potato.</title>
        <authorList>
            <person name="Sierro N."/>
            <person name="Battey J.N."/>
            <person name="Ouadi S."/>
            <person name="Bakaher N."/>
            <person name="Bovet L."/>
            <person name="Willig A."/>
            <person name="Goepfert S."/>
            <person name="Peitsch M.C."/>
            <person name="Ivanov N.V."/>
        </authorList>
    </citation>
    <scope>NUCLEOTIDE SEQUENCE [LARGE SCALE GENOMIC DNA]</scope>
</reference>
<gene>
    <name evidence="2" type="primary">LOC107770871</name>
</gene>
<proteinExistence type="predicted"/>
<organism evidence="1 2">
    <name type="scientific">Nicotiana tabacum</name>
    <name type="common">Common tobacco</name>
    <dbReference type="NCBI Taxonomy" id="4097"/>
    <lineage>
        <taxon>Eukaryota</taxon>
        <taxon>Viridiplantae</taxon>
        <taxon>Streptophyta</taxon>
        <taxon>Embryophyta</taxon>
        <taxon>Tracheophyta</taxon>
        <taxon>Spermatophyta</taxon>
        <taxon>Magnoliopsida</taxon>
        <taxon>eudicotyledons</taxon>
        <taxon>Gunneridae</taxon>
        <taxon>Pentapetalae</taxon>
        <taxon>asterids</taxon>
        <taxon>lamiids</taxon>
        <taxon>Solanales</taxon>
        <taxon>Solanaceae</taxon>
        <taxon>Nicotianoideae</taxon>
        <taxon>Nicotianeae</taxon>
        <taxon>Nicotiana</taxon>
    </lineage>
</organism>
<evidence type="ECO:0000313" key="1">
    <source>
        <dbReference type="Proteomes" id="UP000790787"/>
    </source>
</evidence>
<dbReference type="Proteomes" id="UP000790787">
    <property type="component" value="Chromosome 14"/>
</dbReference>
<keyword evidence="1" id="KW-1185">Reference proteome</keyword>
<protein>
    <submittedName>
        <fullName evidence="2">Uncharacterized protein LOC107770871 isoform X1</fullName>
    </submittedName>
</protein>